<reference evidence="1 2" key="1">
    <citation type="journal article" date="2019" name="Environ. Microbiol.">
        <title>Species interactions and distinct microbial communities in high Arctic permafrost affected cryosols are associated with the CH4 and CO2 gas fluxes.</title>
        <authorList>
            <person name="Altshuler I."/>
            <person name="Hamel J."/>
            <person name="Turney S."/>
            <person name="Magnuson E."/>
            <person name="Levesque R."/>
            <person name="Greer C."/>
            <person name="Whyte L.G."/>
        </authorList>
    </citation>
    <scope>NUCLEOTIDE SEQUENCE [LARGE SCALE GENOMIC DNA]</scope>
    <source>
        <strain evidence="1 2">E3</strain>
    </source>
</reference>
<protein>
    <submittedName>
        <fullName evidence="1">Uncharacterized protein</fullName>
    </submittedName>
</protein>
<evidence type="ECO:0000313" key="2">
    <source>
        <dbReference type="Proteomes" id="UP000317933"/>
    </source>
</evidence>
<gene>
    <name evidence="1" type="ORF">EAH78_24750</name>
</gene>
<comment type="caution">
    <text evidence="1">The sequence shown here is derived from an EMBL/GenBank/DDBJ whole genome shotgun (WGS) entry which is preliminary data.</text>
</comment>
<dbReference type="RefSeq" id="WP_140669866.1">
    <property type="nucleotide sequence ID" value="NZ_RCZE01000013.1"/>
</dbReference>
<proteinExistence type="predicted"/>
<evidence type="ECO:0000313" key="1">
    <source>
        <dbReference type="EMBL" id="TPG74149.1"/>
    </source>
</evidence>
<accession>A0A502HGW0</accession>
<name>A0A502HGW0_9PSED</name>
<sequence>MTTEPINPPVATSADNTVLVLYPPDVLESTKPVVNGDCGVSIRIYDLSPMGARVRVDSYGGQAPNDTVALNLNGQPNIASTQTASTDDSVFMYIPKKLLRPEFVNRLTYTVTRRSQNMGTSEPPLEILYNAIRPGIEDRIHGDDGHSELELILPQDVLEDGIDADRAAQGVQVCFSYPYCRPYDKIWLNCNGQDVYRDVTAAEAPAIPSAEPTRICVTVDKAVFERAGDHPQFFFSYTVDDQVGNGPDTDSPWSVSLLVDVYLKTNRLVPPDMAEDPDDSGDDPKTIDLNKLGSKDLTVLVHAFAPLWQPDDIIRVKYSATPTSGAVVEHSVEVTVLRIPFTYKLMVPNAKVIAESTVRAMYELVRGGVVIASSKNATALVVGESTIEIDAPTLVPPFTTPLDPLSHTSGVQVQVEFSAASPGDQAQLELMDAPGSPAFPLLPLDPDHQANFTLDAAFLGAWHGKVPQFVWALIRGGKEIARSGPLVLKVNRIADGDPRLTVPNIVQAKGTSVVDLNDFPDDATFSLARWPLIQEKQLISVTLLSTGSAPLPLLRQHPVSDTEAVTGLSRAVSRSWLSDLSDNAKITLRVEVMFGVDSVGSVVFKESEYTIRQVFFRATEGFENSSPVYFTPGVQYGLPSGIVLQSLGGTVYLNNPPVPPHTALLGRVTLGMLGGVRFTFPAGASSVTFMIDSHQKEEDGAVTYYGANNTIIGYRALPYTGNYQYTYVSFPAPFGHKIMSFEVRNTNDLFLDNITIG</sequence>
<dbReference type="EMBL" id="RCZE01000013">
    <property type="protein sequence ID" value="TPG74149.1"/>
    <property type="molecule type" value="Genomic_DNA"/>
</dbReference>
<organism evidence="1 2">
    <name type="scientific">Pseudomonas arsenicoxydans</name>
    <dbReference type="NCBI Taxonomy" id="702115"/>
    <lineage>
        <taxon>Bacteria</taxon>
        <taxon>Pseudomonadati</taxon>
        <taxon>Pseudomonadota</taxon>
        <taxon>Gammaproteobacteria</taxon>
        <taxon>Pseudomonadales</taxon>
        <taxon>Pseudomonadaceae</taxon>
        <taxon>Pseudomonas</taxon>
    </lineage>
</organism>
<dbReference type="Proteomes" id="UP000317933">
    <property type="component" value="Unassembled WGS sequence"/>
</dbReference>
<dbReference type="AlphaFoldDB" id="A0A502HGW0"/>